<gene>
    <name evidence="1" type="ORF">MEUPH1_LOCUS10330</name>
</gene>
<comment type="caution">
    <text evidence="1">The sequence shown here is derived from an EMBL/GenBank/DDBJ whole genome shotgun (WGS) entry which is preliminary data.</text>
</comment>
<dbReference type="Proteomes" id="UP001160148">
    <property type="component" value="Unassembled WGS sequence"/>
</dbReference>
<dbReference type="AlphaFoldDB" id="A0AAV0WF81"/>
<protein>
    <submittedName>
        <fullName evidence="1">Uncharacterized protein</fullName>
    </submittedName>
</protein>
<organism evidence="1 2">
    <name type="scientific">Macrosiphum euphorbiae</name>
    <name type="common">potato aphid</name>
    <dbReference type="NCBI Taxonomy" id="13131"/>
    <lineage>
        <taxon>Eukaryota</taxon>
        <taxon>Metazoa</taxon>
        <taxon>Ecdysozoa</taxon>
        <taxon>Arthropoda</taxon>
        <taxon>Hexapoda</taxon>
        <taxon>Insecta</taxon>
        <taxon>Pterygota</taxon>
        <taxon>Neoptera</taxon>
        <taxon>Paraneoptera</taxon>
        <taxon>Hemiptera</taxon>
        <taxon>Sternorrhyncha</taxon>
        <taxon>Aphidomorpha</taxon>
        <taxon>Aphidoidea</taxon>
        <taxon>Aphididae</taxon>
        <taxon>Macrosiphini</taxon>
        <taxon>Macrosiphum</taxon>
    </lineage>
</organism>
<dbReference type="EMBL" id="CARXXK010000002">
    <property type="protein sequence ID" value="CAI6354312.1"/>
    <property type="molecule type" value="Genomic_DNA"/>
</dbReference>
<proteinExistence type="predicted"/>
<reference evidence="1 2" key="1">
    <citation type="submission" date="2023-01" db="EMBL/GenBank/DDBJ databases">
        <authorList>
            <person name="Whitehead M."/>
        </authorList>
    </citation>
    <scope>NUCLEOTIDE SEQUENCE [LARGE SCALE GENOMIC DNA]</scope>
</reference>
<sequence length="99" mass="11431">MALLLHAHKHISVTDSECSWRKKRKVDDDIVKSIDGLYPDNFSIIKNTNCDLKKLCFEKLKLSNHIVGFSWLLKPEPINHSNDIVNLPPLESILFSKEF</sequence>
<keyword evidence="2" id="KW-1185">Reference proteome</keyword>
<accession>A0AAV0WF81</accession>
<evidence type="ECO:0000313" key="2">
    <source>
        <dbReference type="Proteomes" id="UP001160148"/>
    </source>
</evidence>
<evidence type="ECO:0000313" key="1">
    <source>
        <dbReference type="EMBL" id="CAI6354312.1"/>
    </source>
</evidence>
<name>A0AAV0WF81_9HEMI</name>